<organism evidence="9 10">
    <name type="scientific">Caerostris darwini</name>
    <dbReference type="NCBI Taxonomy" id="1538125"/>
    <lineage>
        <taxon>Eukaryota</taxon>
        <taxon>Metazoa</taxon>
        <taxon>Ecdysozoa</taxon>
        <taxon>Arthropoda</taxon>
        <taxon>Chelicerata</taxon>
        <taxon>Arachnida</taxon>
        <taxon>Araneae</taxon>
        <taxon>Araneomorphae</taxon>
        <taxon>Entelegynae</taxon>
        <taxon>Araneoidea</taxon>
        <taxon>Araneidae</taxon>
        <taxon>Caerostris</taxon>
    </lineage>
</organism>
<proteinExistence type="inferred from homology"/>
<dbReference type="PANTHER" id="PTHR19855">
    <property type="entry name" value="WD40 REPEAT PROTEIN 12, 37"/>
    <property type="match status" value="1"/>
</dbReference>
<dbReference type="Pfam" id="PF08154">
    <property type="entry name" value="NLE"/>
    <property type="match status" value="1"/>
</dbReference>
<name>A0AAV4V3P3_9ARAC</name>
<dbReference type="InterPro" id="IPR036322">
    <property type="entry name" value="WD40_repeat_dom_sf"/>
</dbReference>
<comment type="function">
    <text evidence="6">Required for maturation of ribosomal RNAs and formation of the large ribosomal subunit.</text>
</comment>
<evidence type="ECO:0000313" key="10">
    <source>
        <dbReference type="Proteomes" id="UP001054837"/>
    </source>
</evidence>
<feature type="repeat" description="WD" evidence="7">
    <location>
        <begin position="355"/>
        <end position="391"/>
    </location>
</feature>
<evidence type="ECO:0000256" key="4">
    <source>
        <dbReference type="ARBA" id="ARBA00022737"/>
    </source>
</evidence>
<keyword evidence="2 6" id="KW-0698">rRNA processing</keyword>
<dbReference type="InterPro" id="IPR012972">
    <property type="entry name" value="NLE"/>
</dbReference>
<dbReference type="SMART" id="SM00320">
    <property type="entry name" value="WD40"/>
    <property type="match status" value="7"/>
</dbReference>
<evidence type="ECO:0000256" key="3">
    <source>
        <dbReference type="ARBA" id="ARBA00022574"/>
    </source>
</evidence>
<dbReference type="AlphaFoldDB" id="A0AAV4V3P3"/>
<dbReference type="GO" id="GO:0005654">
    <property type="term" value="C:nucleoplasm"/>
    <property type="evidence" value="ECO:0007669"/>
    <property type="project" value="UniProtKB-SubCell"/>
</dbReference>
<dbReference type="Gene3D" id="2.130.10.10">
    <property type="entry name" value="YVTN repeat-like/Quinoprotein amine dehydrogenase"/>
    <property type="match status" value="4"/>
</dbReference>
<dbReference type="GO" id="GO:0000463">
    <property type="term" value="P:maturation of LSU-rRNA from tricistronic rRNA transcript (SSU-rRNA, 5.8S rRNA, LSU-rRNA)"/>
    <property type="evidence" value="ECO:0007669"/>
    <property type="project" value="UniProtKB-UniRule"/>
</dbReference>
<dbReference type="InterPro" id="IPR001680">
    <property type="entry name" value="WD40_rpt"/>
</dbReference>
<gene>
    <name evidence="9" type="primary">ISCW009002</name>
    <name evidence="9" type="ORF">CDAR_90571</name>
</gene>
<dbReference type="GO" id="GO:0043021">
    <property type="term" value="F:ribonucleoprotein complex binding"/>
    <property type="evidence" value="ECO:0007669"/>
    <property type="project" value="UniProtKB-UniRule"/>
</dbReference>
<comment type="similarity">
    <text evidence="6">Belongs to the WD repeat WDR12/YTM1 family.</text>
</comment>
<evidence type="ECO:0000259" key="8">
    <source>
        <dbReference type="Pfam" id="PF08154"/>
    </source>
</evidence>
<dbReference type="PROSITE" id="PS50082">
    <property type="entry name" value="WD_REPEATS_2"/>
    <property type="match status" value="5"/>
</dbReference>
<dbReference type="PRINTS" id="PR00320">
    <property type="entry name" value="GPROTEINBRPT"/>
</dbReference>
<feature type="domain" description="NLE" evidence="8">
    <location>
        <begin position="5"/>
        <end position="72"/>
    </location>
</feature>
<evidence type="ECO:0000256" key="1">
    <source>
        <dbReference type="ARBA" id="ARBA00022517"/>
    </source>
</evidence>
<keyword evidence="10" id="KW-1185">Reference proteome</keyword>
<dbReference type="Pfam" id="PF00400">
    <property type="entry name" value="WD40"/>
    <property type="match status" value="6"/>
</dbReference>
<sequence>MTSHLQIRLITKQPDYAIPDTTLTVPDTVTTKELNQLVNSLLISKETGENTSEEFDFLLLGELIRSPLTEHLELKNIVTDQVHEIEYFVKYPAPSPEISLTHNDWVSSVNAIDKWILSGCYDATVQIWGTDGSHKLTIPGHTAPVKAVAWLKCDVTKSFIQTEFSLHFSTQEDNESTFISTSHDETAILWQWNQQTNAVDCIHVCKGHARSVDCVAVCQATNRFATGSYDQMLKIWSADNETENAGGDEDKKRFKADNLKTKIKTPLRTLSGHTDGISGVQWIDTSEVATCGLDCTLRIWDVELGGLKHQLNGSKAFLSISYSPITKLIVSGSSDRHVRLWDPRVKDGSLVKSVYSSHDLWITSVAWSPVDEYQFVSGSMDFMVKLWDTRSCKTPLFDISGHEDKVFAVDWSLKDYIISGGADNHIKLYKFQEKSQSEGMES</sequence>
<evidence type="ECO:0000256" key="2">
    <source>
        <dbReference type="ARBA" id="ARBA00022552"/>
    </source>
</evidence>
<dbReference type="PANTHER" id="PTHR19855:SF11">
    <property type="entry name" value="RIBOSOME BIOGENESIS PROTEIN WDR12"/>
    <property type="match status" value="1"/>
</dbReference>
<dbReference type="InterPro" id="IPR020472">
    <property type="entry name" value="WD40_PAC1"/>
</dbReference>
<dbReference type="InterPro" id="IPR028599">
    <property type="entry name" value="WDR12/Ytm1"/>
</dbReference>
<keyword evidence="5 6" id="KW-0539">Nucleus</keyword>
<keyword evidence="1 6" id="KW-0690">Ribosome biogenesis</keyword>
<accession>A0AAV4V3P3</accession>
<evidence type="ECO:0000256" key="5">
    <source>
        <dbReference type="ARBA" id="ARBA00023242"/>
    </source>
</evidence>
<evidence type="ECO:0000256" key="7">
    <source>
        <dbReference type="PROSITE-ProRule" id="PRU00221"/>
    </source>
</evidence>
<comment type="subcellular location">
    <subcellularLocation>
        <location evidence="6">Nucleus</location>
        <location evidence="6">Nucleolus</location>
    </subcellularLocation>
    <subcellularLocation>
        <location evidence="6">Nucleus</location>
        <location evidence="6">Nucleoplasm</location>
    </subcellularLocation>
</comment>
<dbReference type="Proteomes" id="UP001054837">
    <property type="component" value="Unassembled WGS sequence"/>
</dbReference>
<keyword evidence="3 7" id="KW-0853">WD repeat</keyword>
<dbReference type="PROSITE" id="PS00678">
    <property type="entry name" value="WD_REPEATS_1"/>
    <property type="match status" value="1"/>
</dbReference>
<dbReference type="HAMAP" id="MF_03029">
    <property type="entry name" value="WDR12"/>
    <property type="match status" value="1"/>
</dbReference>
<dbReference type="InterPro" id="IPR019775">
    <property type="entry name" value="WD40_repeat_CS"/>
</dbReference>
<reference evidence="9 10" key="1">
    <citation type="submission" date="2021-06" db="EMBL/GenBank/DDBJ databases">
        <title>Caerostris darwini draft genome.</title>
        <authorList>
            <person name="Kono N."/>
            <person name="Arakawa K."/>
        </authorList>
    </citation>
    <scope>NUCLEOTIDE SEQUENCE [LARGE SCALE GENOMIC DNA]</scope>
</reference>
<feature type="repeat" description="WD" evidence="7">
    <location>
        <begin position="319"/>
        <end position="342"/>
    </location>
</feature>
<dbReference type="GO" id="GO:0030687">
    <property type="term" value="C:preribosome, large subunit precursor"/>
    <property type="evidence" value="ECO:0007669"/>
    <property type="project" value="UniProtKB-UniRule"/>
</dbReference>
<dbReference type="GO" id="GO:0000466">
    <property type="term" value="P:maturation of 5.8S rRNA from tricistronic rRNA transcript (SSU-rRNA, 5.8S rRNA, LSU-rRNA)"/>
    <property type="evidence" value="ECO:0007669"/>
    <property type="project" value="UniProtKB-UniRule"/>
</dbReference>
<dbReference type="GO" id="GO:0005730">
    <property type="term" value="C:nucleolus"/>
    <property type="evidence" value="ECO:0007669"/>
    <property type="project" value="UniProtKB-SubCell"/>
</dbReference>
<dbReference type="CDD" id="cd00200">
    <property type="entry name" value="WD40"/>
    <property type="match status" value="1"/>
</dbReference>
<feature type="repeat" description="WD" evidence="7">
    <location>
        <begin position="270"/>
        <end position="303"/>
    </location>
</feature>
<dbReference type="PROSITE" id="PS50294">
    <property type="entry name" value="WD_REPEATS_REGION"/>
    <property type="match status" value="4"/>
</dbReference>
<feature type="repeat" description="WD" evidence="7">
    <location>
        <begin position="205"/>
        <end position="246"/>
    </location>
</feature>
<keyword evidence="4" id="KW-0677">Repeat</keyword>
<dbReference type="SUPFAM" id="SSF50978">
    <property type="entry name" value="WD40 repeat-like"/>
    <property type="match status" value="1"/>
</dbReference>
<dbReference type="InterPro" id="IPR015943">
    <property type="entry name" value="WD40/YVTN_repeat-like_dom_sf"/>
</dbReference>
<dbReference type="EMBL" id="BPLQ01012348">
    <property type="protein sequence ID" value="GIY64628.1"/>
    <property type="molecule type" value="Genomic_DNA"/>
</dbReference>
<evidence type="ECO:0000313" key="9">
    <source>
        <dbReference type="EMBL" id="GIY64628.1"/>
    </source>
</evidence>
<comment type="caution">
    <text evidence="9">The sequence shown here is derived from an EMBL/GenBank/DDBJ whole genome shotgun (WGS) entry which is preliminary data.</text>
</comment>
<protein>
    <recommendedName>
        <fullName evidence="6">Ribosome biogenesis protein WDR12 homolog</fullName>
    </recommendedName>
</protein>
<evidence type="ECO:0000256" key="6">
    <source>
        <dbReference type="HAMAP-Rule" id="MF_03029"/>
    </source>
</evidence>
<feature type="repeat" description="WD" evidence="7">
    <location>
        <begin position="399"/>
        <end position="439"/>
    </location>
</feature>